<sequence length="106" mass="12067">MNRSHLLAAATDSALCYAPPVRYGDCQECFWSAADCSDWYSVSQQLAWKIGMNALQFVELIPIYPASKDTRIHIHRGAKQQRRAATYRYQMPPTMEKAVNSSEHNT</sequence>
<accession>A0A0E3W2D7</accession>
<organism evidence="1">
    <name type="scientific">Anopheles gambiae</name>
    <name type="common">African malaria mosquito</name>
    <dbReference type="NCBI Taxonomy" id="7165"/>
    <lineage>
        <taxon>Eukaryota</taxon>
        <taxon>Metazoa</taxon>
        <taxon>Ecdysozoa</taxon>
        <taxon>Arthropoda</taxon>
        <taxon>Hexapoda</taxon>
        <taxon>Insecta</taxon>
        <taxon>Pterygota</taxon>
        <taxon>Neoptera</taxon>
        <taxon>Endopterygota</taxon>
        <taxon>Diptera</taxon>
        <taxon>Nematocera</taxon>
        <taxon>Culicoidea</taxon>
        <taxon>Culicidae</taxon>
        <taxon>Anophelinae</taxon>
        <taxon>Anopheles</taxon>
    </lineage>
</organism>
<reference evidence="1" key="1">
    <citation type="submission" date="2015-03" db="EMBL/GenBank/DDBJ databases">
        <title>Long non-coding RNA discovery across the genus Anopheles reveals conserved secondary structures within and beyond the Gambiae complex.</title>
        <authorList>
            <person name="Jenkins A."/>
            <person name="Waterhouse R."/>
            <person name="Muskavitch M."/>
        </authorList>
    </citation>
    <scope>NUCLEOTIDE SEQUENCE</scope>
    <source>
        <tissue evidence="1">Whole body</tissue>
    </source>
</reference>
<dbReference type="AlphaFoldDB" id="A0A0E3W2D7"/>
<proteinExistence type="predicted"/>
<dbReference type="EMBL" id="HACL01000341">
    <property type="protein sequence ID" value="CFW94635.1"/>
    <property type="molecule type" value="Transcribed_RNA"/>
</dbReference>
<protein>
    <submittedName>
        <fullName evidence="1">Uncharacterized protein</fullName>
    </submittedName>
</protein>
<name>A0A0E3W2D7_ANOGA</name>
<evidence type="ECO:0000313" key="1">
    <source>
        <dbReference type="EMBL" id="CFW94635.1"/>
    </source>
</evidence>